<dbReference type="InterPro" id="IPR036640">
    <property type="entry name" value="ABC1_TM_sf"/>
</dbReference>
<organism evidence="11 12">
    <name type="scientific">Tegillarca granosa</name>
    <name type="common">Malaysian cockle</name>
    <name type="synonym">Anadara granosa</name>
    <dbReference type="NCBI Taxonomy" id="220873"/>
    <lineage>
        <taxon>Eukaryota</taxon>
        <taxon>Metazoa</taxon>
        <taxon>Spiralia</taxon>
        <taxon>Lophotrochozoa</taxon>
        <taxon>Mollusca</taxon>
        <taxon>Bivalvia</taxon>
        <taxon>Autobranchia</taxon>
        <taxon>Pteriomorphia</taxon>
        <taxon>Arcoida</taxon>
        <taxon>Arcoidea</taxon>
        <taxon>Arcidae</taxon>
        <taxon>Tegillarca</taxon>
    </lineage>
</organism>
<evidence type="ECO:0000256" key="2">
    <source>
        <dbReference type="ARBA" id="ARBA00009726"/>
    </source>
</evidence>
<dbReference type="Pfam" id="PF00664">
    <property type="entry name" value="ABC_membrane"/>
    <property type="match status" value="1"/>
</dbReference>
<gene>
    <name evidence="11" type="ORF">KUTeg_011852</name>
</gene>
<keyword evidence="7 9" id="KW-1133">Transmembrane helix</keyword>
<evidence type="ECO:0000256" key="7">
    <source>
        <dbReference type="ARBA" id="ARBA00022989"/>
    </source>
</evidence>
<dbReference type="PANTHER" id="PTHR24223:SF456">
    <property type="entry name" value="MULTIDRUG RESISTANCE-ASSOCIATED PROTEIN LETHAL(2)03659"/>
    <property type="match status" value="1"/>
</dbReference>
<evidence type="ECO:0000256" key="8">
    <source>
        <dbReference type="ARBA" id="ARBA00023136"/>
    </source>
</evidence>
<evidence type="ECO:0000256" key="1">
    <source>
        <dbReference type="ARBA" id="ARBA00004141"/>
    </source>
</evidence>
<evidence type="ECO:0000256" key="3">
    <source>
        <dbReference type="ARBA" id="ARBA00022448"/>
    </source>
</evidence>
<dbReference type="Proteomes" id="UP001217089">
    <property type="component" value="Unassembled WGS sequence"/>
</dbReference>
<keyword evidence="4 9" id="KW-0812">Transmembrane</keyword>
<dbReference type="Gene3D" id="1.20.1560.10">
    <property type="entry name" value="ABC transporter type 1, transmembrane domain"/>
    <property type="match status" value="1"/>
</dbReference>
<evidence type="ECO:0000259" key="10">
    <source>
        <dbReference type="PROSITE" id="PS50929"/>
    </source>
</evidence>
<accession>A0ABQ9F279</accession>
<evidence type="ECO:0000313" key="11">
    <source>
        <dbReference type="EMBL" id="KAJ8309987.1"/>
    </source>
</evidence>
<keyword evidence="5" id="KW-0547">Nucleotide-binding</keyword>
<proteinExistence type="inferred from homology"/>
<protein>
    <recommendedName>
        <fullName evidence="10">ABC transmembrane type-1 domain-containing protein</fullName>
    </recommendedName>
</protein>
<dbReference type="EMBL" id="JARBDR010000640">
    <property type="protein sequence ID" value="KAJ8309987.1"/>
    <property type="molecule type" value="Genomic_DNA"/>
</dbReference>
<evidence type="ECO:0000256" key="5">
    <source>
        <dbReference type="ARBA" id="ARBA00022741"/>
    </source>
</evidence>
<name>A0ABQ9F279_TEGGR</name>
<reference evidence="11 12" key="1">
    <citation type="submission" date="2022-12" db="EMBL/GenBank/DDBJ databases">
        <title>Chromosome-level genome of Tegillarca granosa.</title>
        <authorList>
            <person name="Kim J."/>
        </authorList>
    </citation>
    <scope>NUCLEOTIDE SEQUENCE [LARGE SCALE GENOMIC DNA]</scope>
    <source>
        <strain evidence="11">Teg-2019</strain>
        <tissue evidence="11">Adductor muscle</tissue>
    </source>
</reference>
<dbReference type="PANTHER" id="PTHR24223">
    <property type="entry name" value="ATP-BINDING CASSETTE SUB-FAMILY C"/>
    <property type="match status" value="1"/>
</dbReference>
<feature type="domain" description="ABC transmembrane type-1" evidence="10">
    <location>
        <begin position="26"/>
        <end position="205"/>
    </location>
</feature>
<dbReference type="SUPFAM" id="SSF90123">
    <property type="entry name" value="ABC transporter transmembrane region"/>
    <property type="match status" value="1"/>
</dbReference>
<evidence type="ECO:0000313" key="12">
    <source>
        <dbReference type="Proteomes" id="UP001217089"/>
    </source>
</evidence>
<feature type="transmembrane region" description="Helical" evidence="9">
    <location>
        <begin position="121"/>
        <end position="141"/>
    </location>
</feature>
<keyword evidence="8 9" id="KW-0472">Membrane</keyword>
<sequence>MSAQTKLGACGPYISDSVVVYEGTKVVQPLFLGQLIRFFTPNSTVSLRDAYLFAMGVSLCAVVLAVTHHPYFFSVQRIGMKLRVAACSLLYRKALRLSNTALGQTTTGQIVNLMSNDAAIFIHYLWVGPLQAIPVLIILWIELGPSTLAGFGVLLLLVPVQSWMGKLFSKLRHKTAVHTDERVKVMNEIISGMRVIKMYCWEKPFGDLVGKIRSLLVQISGLIFSLMFGSASKHPLLVFVVQENPKENREANHVNKAKESQEENHINEVRATLVAMRINATEF</sequence>
<evidence type="ECO:0000256" key="6">
    <source>
        <dbReference type="ARBA" id="ARBA00022840"/>
    </source>
</evidence>
<comment type="subcellular location">
    <subcellularLocation>
        <location evidence="1">Membrane</location>
        <topology evidence="1">Multi-pass membrane protein</topology>
    </subcellularLocation>
</comment>
<keyword evidence="6" id="KW-0067">ATP-binding</keyword>
<comment type="caution">
    <text evidence="11">The sequence shown here is derived from an EMBL/GenBank/DDBJ whole genome shotgun (WGS) entry which is preliminary data.</text>
</comment>
<dbReference type="InterPro" id="IPR011527">
    <property type="entry name" value="ABC1_TM_dom"/>
</dbReference>
<feature type="transmembrane region" description="Helical" evidence="9">
    <location>
        <begin position="50"/>
        <end position="73"/>
    </location>
</feature>
<dbReference type="InterPro" id="IPR050173">
    <property type="entry name" value="ABC_transporter_C-like"/>
</dbReference>
<keyword evidence="12" id="KW-1185">Reference proteome</keyword>
<keyword evidence="3" id="KW-0813">Transport</keyword>
<evidence type="ECO:0000256" key="9">
    <source>
        <dbReference type="SAM" id="Phobius"/>
    </source>
</evidence>
<dbReference type="PROSITE" id="PS50929">
    <property type="entry name" value="ABC_TM1F"/>
    <property type="match status" value="1"/>
</dbReference>
<evidence type="ECO:0000256" key="4">
    <source>
        <dbReference type="ARBA" id="ARBA00022692"/>
    </source>
</evidence>
<comment type="similarity">
    <text evidence="2">Belongs to the ABC transporter superfamily. ABCC family. Conjugate transporter (TC 3.A.1.208) subfamily.</text>
</comment>
<feature type="transmembrane region" description="Helical" evidence="9">
    <location>
        <begin position="147"/>
        <end position="164"/>
    </location>
</feature>